<protein>
    <submittedName>
        <fullName evidence="2">Uncharacterized protein</fullName>
    </submittedName>
</protein>
<feature type="compositionally biased region" description="Polar residues" evidence="1">
    <location>
        <begin position="158"/>
        <end position="167"/>
    </location>
</feature>
<proteinExistence type="predicted"/>
<feature type="region of interest" description="Disordered" evidence="1">
    <location>
        <begin position="1242"/>
        <end position="1262"/>
    </location>
</feature>
<feature type="compositionally biased region" description="Basic and acidic residues" evidence="1">
    <location>
        <begin position="200"/>
        <end position="222"/>
    </location>
</feature>
<feature type="compositionally biased region" description="Polar residues" evidence="1">
    <location>
        <begin position="822"/>
        <end position="834"/>
    </location>
</feature>
<name>A0A9P3L1P5_9PEZI</name>
<dbReference type="OrthoDB" id="5341904at2759"/>
<gene>
    <name evidence="2" type="ORF">CKM354_001276100</name>
</gene>
<evidence type="ECO:0000256" key="1">
    <source>
        <dbReference type="SAM" id="MobiDB-lite"/>
    </source>
</evidence>
<reference evidence="2 3" key="1">
    <citation type="submission" date="2021-01" db="EMBL/GenBank/DDBJ databases">
        <title>Cercospora kikuchii MAFF 305040 whole genome shotgun sequence.</title>
        <authorList>
            <person name="Kashiwa T."/>
            <person name="Suzuki T."/>
        </authorList>
    </citation>
    <scope>NUCLEOTIDE SEQUENCE [LARGE SCALE GENOMIC DNA]</scope>
    <source>
        <strain evidence="2 3">MAFF 305040</strain>
    </source>
</reference>
<feature type="compositionally biased region" description="Polar residues" evidence="1">
    <location>
        <begin position="1079"/>
        <end position="1111"/>
    </location>
</feature>
<dbReference type="Proteomes" id="UP000825890">
    <property type="component" value="Unassembled WGS sequence"/>
</dbReference>
<sequence>MPFAKQSRPKLTKTRSSENTPVSDSFDAYFGSNPSRRSFAESKNGGHPTLPRSLTLPEDTNPAPFSPSIHKYRLPKRASASTLNMDATNSPSTTTVNSIDTKKAGNEACLQSPRSPGLAESMNKIDVEQAIHLLQELRKSASPEELVSLHKALLPTKEVSSVQQPPLSSIDEHSAYSSYSGRPRSMRPPGLATRGSFLEDPLRSQEEEAAKTLKQKEPKEQHGAWFQETMSAVHARTMSMTSTGTAPESAYNRTSGAFGLGTLRIINGGCASPEPASRSNTRSVSNPTITHDDSPPRTKPGRRSEEAPMPAAETRLRLDIARRHSQNSTGSPTCSPLMQRRQQQWGLRTSQPIRDLASAVRTDTQKPEEAEVKPARQDAAVGQIQSANNAASEYRALIGSPRFEQRWKQRSSHLVVQPVPNLRHERSHELSASPERLDPVQTGDLEDGDEVAECHPQALLQLEAPMPDVAQHEDPVSHDAEEPLTAMDDTNFNAPPKFSFDELPRPKIVQKQDSGYGSDVSSASPRYPKVAATSQPSSPAPPLTDNVETATSSAPGDITTVQTPLDGADDRRITKGKAQDSGAMLKAPEIPTVITKKKRLSPLSIFRSRNLAEKRKSITASPPSVTTASPPQSVQGSPSPTKASPRTLQKRMPEHVGNAKKSGSDKPRSSLHSTRQSGSTTAVNVSVAPVKQTPEIMSPLSLTSDGKSASTGKKVSDEAPASAKTGTSLWARRRKSADPSTTLHELAEEQQSVATPLPPASNTAERRRSKSLAGPGTPMAKRWGPEPTSYASCMRSSGNNAKPKLLTASEPQPFARTPDAVPQQTELSSATSSVPKAVRKASLRSKKSRETFAKSVPSDAANSSAERPASCRSQKSVEDFYPEWQGKPASEGSSPAALEAQIANALPPAISYKLPRVDAIPPIPELPADIDAIICKADLMITKKLRNSPKMSPKASARNSMDSGRKKSEDQNAQQVFSEEEFKNMLFSQTVVGEPPFAEAPGDNEIPVEADSKPVHRRQSSTELASEATETRAEAKAEALTTDAQPRPLWEQHSTKWRQHNTIPESPAEDNLEEKTPVESGTTNATQSPSSPSIVISNAAPLNSDDTAGRSSSDRKRRSTVHIPDRLSSESDKENNDSHSNHVRRSSSIISSGTYNTTSSSNPTTNSSETSHRTSLATASSYTSNNGSTASFATSTDTNAKYLPYRPADSVHAERSRALNMARRSCQIKAWEIENLKTSLKTPAPKPVERRPSLPKTGAAKEAIDRYSGGLSYNWTPESGIRGSAGTQSSNDGGNKKLGVKMSQEWGLDLTDVPIFLQRKK</sequence>
<evidence type="ECO:0000313" key="3">
    <source>
        <dbReference type="Proteomes" id="UP000825890"/>
    </source>
</evidence>
<feature type="region of interest" description="Disordered" evidence="1">
    <location>
        <begin position="463"/>
        <end position="896"/>
    </location>
</feature>
<feature type="region of interest" description="Disordered" evidence="1">
    <location>
        <begin position="1"/>
        <end position="69"/>
    </location>
</feature>
<feature type="compositionally biased region" description="Basic and acidic residues" evidence="1">
    <location>
        <begin position="363"/>
        <end position="376"/>
    </location>
</feature>
<feature type="region of interest" description="Disordered" evidence="1">
    <location>
        <begin position="269"/>
        <end position="379"/>
    </location>
</feature>
<keyword evidence="3" id="KW-1185">Reference proteome</keyword>
<feature type="region of interest" description="Disordered" evidence="1">
    <location>
        <begin position="1278"/>
        <end position="1299"/>
    </location>
</feature>
<feature type="compositionally biased region" description="Polar residues" evidence="1">
    <location>
        <begin position="1173"/>
        <end position="1194"/>
    </location>
</feature>
<organism evidence="2 3">
    <name type="scientific">Cercospora kikuchii</name>
    <dbReference type="NCBI Taxonomy" id="84275"/>
    <lineage>
        <taxon>Eukaryota</taxon>
        <taxon>Fungi</taxon>
        <taxon>Dikarya</taxon>
        <taxon>Ascomycota</taxon>
        <taxon>Pezizomycotina</taxon>
        <taxon>Dothideomycetes</taxon>
        <taxon>Dothideomycetidae</taxon>
        <taxon>Mycosphaerellales</taxon>
        <taxon>Mycosphaerellaceae</taxon>
        <taxon>Cercospora</taxon>
    </lineage>
</organism>
<feature type="compositionally biased region" description="Polar residues" evidence="1">
    <location>
        <begin position="789"/>
        <end position="800"/>
    </location>
</feature>
<feature type="region of interest" description="Disordered" evidence="1">
    <location>
        <begin position="944"/>
        <end position="981"/>
    </location>
</feature>
<feature type="compositionally biased region" description="Low complexity" evidence="1">
    <location>
        <begin position="1146"/>
        <end position="1169"/>
    </location>
</feature>
<feature type="compositionally biased region" description="Polar residues" evidence="1">
    <location>
        <begin position="277"/>
        <end position="289"/>
    </location>
</feature>
<feature type="compositionally biased region" description="Low complexity" evidence="1">
    <location>
        <begin position="619"/>
        <end position="640"/>
    </location>
</feature>
<feature type="compositionally biased region" description="Basic residues" evidence="1">
    <location>
        <begin position="837"/>
        <end position="847"/>
    </location>
</feature>
<feature type="compositionally biased region" description="Polar residues" evidence="1">
    <location>
        <begin position="700"/>
        <end position="713"/>
    </location>
</feature>
<feature type="compositionally biased region" description="Polar residues" evidence="1">
    <location>
        <begin position="511"/>
        <end position="524"/>
    </location>
</feature>
<feature type="region of interest" description="Disordered" evidence="1">
    <location>
        <begin position="418"/>
        <end position="447"/>
    </location>
</feature>
<dbReference type="RefSeq" id="XP_044664221.1">
    <property type="nucleotide sequence ID" value="XM_044808286.1"/>
</dbReference>
<comment type="caution">
    <text evidence="2">The sequence shown here is derived from an EMBL/GenBank/DDBJ whole genome shotgun (WGS) entry which is preliminary data.</text>
</comment>
<feature type="compositionally biased region" description="Polar residues" evidence="1">
    <location>
        <begin position="546"/>
        <end position="563"/>
    </location>
</feature>
<feature type="compositionally biased region" description="Basic and acidic residues" evidence="1">
    <location>
        <begin position="470"/>
        <end position="481"/>
    </location>
</feature>
<dbReference type="GeneID" id="68298336"/>
<feature type="compositionally biased region" description="Polar residues" evidence="1">
    <location>
        <begin position="670"/>
        <end position="684"/>
    </location>
</feature>
<accession>A0A9P3L1P5</accession>
<feature type="compositionally biased region" description="Basic and acidic residues" evidence="1">
    <location>
        <begin position="1123"/>
        <end position="1140"/>
    </location>
</feature>
<feature type="compositionally biased region" description="Polar residues" evidence="1">
    <location>
        <begin position="738"/>
        <end position="754"/>
    </location>
</feature>
<feature type="region of interest" description="Disordered" evidence="1">
    <location>
        <begin position="993"/>
        <end position="1194"/>
    </location>
</feature>
<evidence type="ECO:0000313" key="2">
    <source>
        <dbReference type="EMBL" id="GIZ49734.1"/>
    </source>
</evidence>
<feature type="compositionally biased region" description="Basic and acidic residues" evidence="1">
    <location>
        <begin position="290"/>
        <end position="306"/>
    </location>
</feature>
<dbReference type="EMBL" id="BOLY01000009">
    <property type="protein sequence ID" value="GIZ49734.1"/>
    <property type="molecule type" value="Genomic_DNA"/>
</dbReference>
<feature type="compositionally biased region" description="Polar residues" evidence="1">
    <location>
        <begin position="326"/>
        <end position="352"/>
    </location>
</feature>
<feature type="region of interest" description="Disordered" evidence="1">
    <location>
        <begin position="158"/>
        <end position="223"/>
    </location>
</feature>